<dbReference type="SUPFAM" id="SSF53448">
    <property type="entry name" value="Nucleotide-diphospho-sugar transferases"/>
    <property type="match status" value="1"/>
</dbReference>
<dbReference type="AlphaFoldDB" id="A0A1I2L9Q3"/>
<evidence type="ECO:0000256" key="5">
    <source>
        <dbReference type="ARBA" id="ARBA00022842"/>
    </source>
</evidence>
<accession>A0A1I2L9Q3</accession>
<organism evidence="11 12">
    <name type="scientific">Planifilum fulgidum</name>
    <dbReference type="NCBI Taxonomy" id="201973"/>
    <lineage>
        <taxon>Bacteria</taxon>
        <taxon>Bacillati</taxon>
        <taxon>Bacillota</taxon>
        <taxon>Bacilli</taxon>
        <taxon>Bacillales</taxon>
        <taxon>Thermoactinomycetaceae</taxon>
        <taxon>Planifilum</taxon>
    </lineage>
</organism>
<comment type="cofactor">
    <cofactor evidence="1">
        <name>Mg(2+)</name>
        <dbReference type="ChEBI" id="CHEBI:18420"/>
    </cofactor>
</comment>
<evidence type="ECO:0000313" key="12">
    <source>
        <dbReference type="Proteomes" id="UP000198661"/>
    </source>
</evidence>
<dbReference type="Proteomes" id="UP000198661">
    <property type="component" value="Unassembled WGS sequence"/>
</dbReference>
<evidence type="ECO:0000256" key="4">
    <source>
        <dbReference type="ARBA" id="ARBA00022679"/>
    </source>
</evidence>
<comment type="similarity">
    <text evidence="2">Belongs to the glycosyltransferase 2 family.</text>
</comment>
<dbReference type="Gene3D" id="3.90.550.10">
    <property type="entry name" value="Spore Coat Polysaccharide Biosynthesis Protein SpsA, Chain A"/>
    <property type="match status" value="1"/>
</dbReference>
<dbReference type="PANTHER" id="PTHR48090:SF10">
    <property type="entry name" value="GLUCOSYL-3-PHOSPHOGLYCERATE SYNTHASE"/>
    <property type="match status" value="1"/>
</dbReference>
<keyword evidence="3" id="KW-0328">Glycosyltransferase</keyword>
<evidence type="ECO:0000256" key="3">
    <source>
        <dbReference type="ARBA" id="ARBA00022676"/>
    </source>
</evidence>
<proteinExistence type="inferred from homology"/>
<keyword evidence="4 11" id="KW-0808">Transferase</keyword>
<evidence type="ECO:0000256" key="1">
    <source>
        <dbReference type="ARBA" id="ARBA00001946"/>
    </source>
</evidence>
<evidence type="ECO:0000256" key="9">
    <source>
        <dbReference type="ARBA" id="ARBA00048997"/>
    </source>
</evidence>
<dbReference type="InterPro" id="IPR050256">
    <property type="entry name" value="Glycosyltransferase_2"/>
</dbReference>
<evidence type="ECO:0000256" key="7">
    <source>
        <dbReference type="ARBA" id="ARBA00040894"/>
    </source>
</evidence>
<reference evidence="11 12" key="1">
    <citation type="submission" date="2016-10" db="EMBL/GenBank/DDBJ databases">
        <authorList>
            <person name="de Groot N.N."/>
        </authorList>
    </citation>
    <scope>NUCLEOTIDE SEQUENCE [LARGE SCALE GENOMIC DNA]</scope>
    <source>
        <strain evidence="11 12">DSM 44945</strain>
    </source>
</reference>
<dbReference type="CDD" id="cd04179">
    <property type="entry name" value="DPM_DPG-synthase_like"/>
    <property type="match status" value="1"/>
</dbReference>
<dbReference type="RefSeq" id="WP_092035856.1">
    <property type="nucleotide sequence ID" value="NZ_FOOK01000004.1"/>
</dbReference>
<dbReference type="STRING" id="201973.SAMN04488025_10432"/>
<evidence type="ECO:0000256" key="6">
    <source>
        <dbReference type="ARBA" id="ARBA00039022"/>
    </source>
</evidence>
<evidence type="ECO:0000256" key="2">
    <source>
        <dbReference type="ARBA" id="ARBA00006739"/>
    </source>
</evidence>
<keyword evidence="5" id="KW-0460">Magnesium</keyword>
<comment type="catalytic activity">
    <reaction evidence="8">
        <text>(2R)-3-phosphoglycerate + UDP-alpha-D-glucose = (2R)-2-O-(alpha-D-glucopyranosyl)-3-phospho-glycerate + UDP + H(+)</text>
        <dbReference type="Rhea" id="RHEA:31319"/>
        <dbReference type="ChEBI" id="CHEBI:15378"/>
        <dbReference type="ChEBI" id="CHEBI:58223"/>
        <dbReference type="ChEBI" id="CHEBI:58272"/>
        <dbReference type="ChEBI" id="CHEBI:58885"/>
        <dbReference type="ChEBI" id="CHEBI:62600"/>
        <dbReference type="EC" id="2.4.1.266"/>
    </reaction>
    <physiologicalReaction direction="left-to-right" evidence="8">
        <dbReference type="Rhea" id="RHEA:31320"/>
    </physiologicalReaction>
</comment>
<feature type="domain" description="Glycosyltransferase 2-like" evidence="10">
    <location>
        <begin position="8"/>
        <end position="119"/>
    </location>
</feature>
<keyword evidence="12" id="KW-1185">Reference proteome</keyword>
<dbReference type="EC" id="2.4.1.266" evidence="6"/>
<dbReference type="GO" id="GO:0016757">
    <property type="term" value="F:glycosyltransferase activity"/>
    <property type="evidence" value="ECO:0007669"/>
    <property type="project" value="UniProtKB-KW"/>
</dbReference>
<sequence length="226" mass="24906">MKSKPAVSVIIPAYNEEERIGGTLRAVRRLGCDEVIVVDDGSRDQTAAIAGRYADQVIRLAKHRGKGAALAEGIRYAKGEILLFLDADLKEHARLSAPLLEPILKGEADMTIARFPAPLRKGGFGLVKGLARSGVRLLTGKTLQATLSGQRAVSRKVISRLTYFPSGFGIELGLTVQALRAGFRVKEVPLPMRHRETGRDLRGFWHRGKQFVAILHTLLRLWRQPV</sequence>
<dbReference type="InterPro" id="IPR029044">
    <property type="entry name" value="Nucleotide-diphossugar_trans"/>
</dbReference>
<evidence type="ECO:0000313" key="11">
    <source>
        <dbReference type="EMBL" id="SFF73931.1"/>
    </source>
</evidence>
<dbReference type="OrthoDB" id="396512at2"/>
<evidence type="ECO:0000256" key="8">
    <source>
        <dbReference type="ARBA" id="ARBA00048689"/>
    </source>
</evidence>
<comment type="catalytic activity">
    <reaction evidence="9">
        <text>an NDP-alpha-D-glucose + (2R)-3-phosphoglycerate = (2R)-2-O-(alpha-D-glucopyranosyl)-3-phospho-glycerate + a ribonucleoside 5'-diphosphate + H(+)</text>
        <dbReference type="Rhea" id="RHEA:47244"/>
        <dbReference type="ChEBI" id="CHEBI:15378"/>
        <dbReference type="ChEBI" id="CHEBI:57930"/>
        <dbReference type="ChEBI" id="CHEBI:58272"/>
        <dbReference type="ChEBI" id="CHEBI:62600"/>
        <dbReference type="ChEBI" id="CHEBI:76533"/>
        <dbReference type="EC" id="2.4.1.266"/>
    </reaction>
    <physiologicalReaction direction="left-to-right" evidence="9">
        <dbReference type="Rhea" id="RHEA:47245"/>
    </physiologicalReaction>
</comment>
<dbReference type="Pfam" id="PF00535">
    <property type="entry name" value="Glycos_transf_2"/>
    <property type="match status" value="1"/>
</dbReference>
<evidence type="ECO:0000259" key="10">
    <source>
        <dbReference type="Pfam" id="PF00535"/>
    </source>
</evidence>
<protein>
    <recommendedName>
        <fullName evidence="7">Glucosyl-3-phosphoglycerate synthase</fullName>
        <ecNumber evidence="6">2.4.1.266</ecNumber>
    </recommendedName>
</protein>
<dbReference type="EMBL" id="FOOK01000004">
    <property type="protein sequence ID" value="SFF73931.1"/>
    <property type="molecule type" value="Genomic_DNA"/>
</dbReference>
<dbReference type="PANTHER" id="PTHR48090">
    <property type="entry name" value="UNDECAPRENYL-PHOSPHATE 4-DEOXY-4-FORMAMIDO-L-ARABINOSE TRANSFERASE-RELATED"/>
    <property type="match status" value="1"/>
</dbReference>
<gene>
    <name evidence="11" type="ORF">SAMN04488025_10432</name>
</gene>
<name>A0A1I2L9Q3_9BACL</name>
<dbReference type="InterPro" id="IPR001173">
    <property type="entry name" value="Glyco_trans_2-like"/>
</dbReference>